<evidence type="ECO:0000313" key="2">
    <source>
        <dbReference type="Proteomes" id="UP000239326"/>
    </source>
</evidence>
<proteinExistence type="predicted"/>
<organism evidence="1 2">
    <name type="scientific">Simplicispira suum</name>
    <dbReference type="NCBI Taxonomy" id="2109915"/>
    <lineage>
        <taxon>Bacteria</taxon>
        <taxon>Pseudomonadati</taxon>
        <taxon>Pseudomonadota</taxon>
        <taxon>Betaproteobacteria</taxon>
        <taxon>Burkholderiales</taxon>
        <taxon>Comamonadaceae</taxon>
        <taxon>Simplicispira</taxon>
    </lineage>
</organism>
<dbReference type="EMBL" id="CP027669">
    <property type="protein sequence ID" value="AVO42229.1"/>
    <property type="molecule type" value="Genomic_DNA"/>
</dbReference>
<name>A0A2S0N256_9BURK</name>
<reference evidence="1 2" key="1">
    <citation type="submission" date="2018-03" db="EMBL/GenBank/DDBJ databases">
        <title>Genome sequencing of Simplicispira sp.</title>
        <authorList>
            <person name="Kim S.-J."/>
            <person name="Heo J."/>
            <person name="Kwon S.-W."/>
        </authorList>
    </citation>
    <scope>NUCLEOTIDE SEQUENCE [LARGE SCALE GENOMIC DNA]</scope>
    <source>
        <strain evidence="1 2">SC1-8</strain>
    </source>
</reference>
<dbReference type="Proteomes" id="UP000239326">
    <property type="component" value="Chromosome"/>
</dbReference>
<sequence>MRFPRDFLNDALILRVSKYPKRRLRPTLPVGHHADLENWVLWGDNKKPRLASAGRGDGRGE</sequence>
<evidence type="ECO:0000313" key="1">
    <source>
        <dbReference type="EMBL" id="AVO42229.1"/>
    </source>
</evidence>
<dbReference type="AlphaFoldDB" id="A0A2S0N256"/>
<accession>A0A2S0N256</accession>
<keyword evidence="2" id="KW-1185">Reference proteome</keyword>
<gene>
    <name evidence="1" type="ORF">C6571_13850</name>
</gene>
<protein>
    <submittedName>
        <fullName evidence="1">Uncharacterized protein</fullName>
    </submittedName>
</protein>
<dbReference type="KEGG" id="simp:C6571_13850"/>